<proteinExistence type="inferred from homology"/>
<evidence type="ECO:0000256" key="5">
    <source>
        <dbReference type="ARBA" id="ARBA00023264"/>
    </source>
</evidence>
<keyword evidence="3" id="KW-0808">Transferase</keyword>
<comment type="caution">
    <text evidence="9">The sequence shown here is derived from an EMBL/GenBank/DDBJ whole genome shotgun (WGS) entry which is preliminary data.</text>
</comment>
<evidence type="ECO:0000256" key="7">
    <source>
        <dbReference type="SAM" id="Phobius"/>
    </source>
</evidence>
<dbReference type="SMART" id="SM00563">
    <property type="entry name" value="PlsC"/>
    <property type="match status" value="1"/>
</dbReference>
<keyword evidence="7" id="KW-0812">Transmembrane</keyword>
<keyword evidence="7" id="KW-1133">Transmembrane helix</keyword>
<dbReference type="GO" id="GO:0005783">
    <property type="term" value="C:endoplasmic reticulum"/>
    <property type="evidence" value="ECO:0007669"/>
    <property type="project" value="TreeGrafter"/>
</dbReference>
<dbReference type="InterPro" id="IPR002123">
    <property type="entry name" value="Plipid/glycerol_acylTrfase"/>
</dbReference>
<comment type="similarity">
    <text evidence="1">Belongs to the 1-acyl-sn-glycerol-3-phosphate acyltransferase family.</text>
</comment>
<dbReference type="InterPro" id="IPR032098">
    <property type="entry name" value="Acyltransf_C"/>
</dbReference>
<name>A0A315VWX4_GAMAF</name>
<dbReference type="Pfam" id="PF16076">
    <property type="entry name" value="Acyltransf_C"/>
    <property type="match status" value="1"/>
</dbReference>
<dbReference type="GO" id="GO:0008654">
    <property type="term" value="P:phospholipid biosynthetic process"/>
    <property type="evidence" value="ECO:0007669"/>
    <property type="project" value="UniProtKB-KW"/>
</dbReference>
<keyword evidence="4" id="KW-0443">Lipid metabolism</keyword>
<evidence type="ECO:0000256" key="1">
    <source>
        <dbReference type="ARBA" id="ARBA00008655"/>
    </source>
</evidence>
<evidence type="ECO:0000256" key="4">
    <source>
        <dbReference type="ARBA" id="ARBA00023209"/>
    </source>
</evidence>
<dbReference type="PANTHER" id="PTHR10983">
    <property type="entry name" value="1-ACYLGLYCEROL-3-PHOSPHATE ACYLTRANSFERASE-RELATED"/>
    <property type="match status" value="1"/>
</dbReference>
<reference evidence="9 10" key="1">
    <citation type="journal article" date="2018" name="G3 (Bethesda)">
        <title>A High-Quality Reference Genome for the Invasive Mosquitofish Gambusia affinis Using a Chicago Library.</title>
        <authorList>
            <person name="Hoffberg S.L."/>
            <person name="Troendle N.J."/>
            <person name="Glenn T.C."/>
            <person name="Mahmud O."/>
            <person name="Louha S."/>
            <person name="Chalopin D."/>
            <person name="Bennetzen J.L."/>
            <person name="Mauricio R."/>
        </authorList>
    </citation>
    <scope>NUCLEOTIDE SEQUENCE [LARGE SCALE GENOMIC DNA]</scope>
    <source>
        <strain evidence="9">NE01/NJP1002.9</strain>
        <tissue evidence="9">Muscle</tissue>
    </source>
</reference>
<keyword evidence="6" id="KW-0012">Acyltransferase</keyword>
<feature type="non-terminal residue" evidence="9">
    <location>
        <position position="508"/>
    </location>
</feature>
<protein>
    <recommendedName>
        <fullName evidence="8">Phospholipid/glycerol acyltransferase domain-containing protein</fullName>
    </recommendedName>
</protein>
<organism evidence="9 10">
    <name type="scientific">Gambusia affinis</name>
    <name type="common">Western mosquitofish</name>
    <name type="synonym">Heterandria affinis</name>
    <dbReference type="NCBI Taxonomy" id="33528"/>
    <lineage>
        <taxon>Eukaryota</taxon>
        <taxon>Metazoa</taxon>
        <taxon>Chordata</taxon>
        <taxon>Craniata</taxon>
        <taxon>Vertebrata</taxon>
        <taxon>Euteleostomi</taxon>
        <taxon>Actinopterygii</taxon>
        <taxon>Neopterygii</taxon>
        <taxon>Teleostei</taxon>
        <taxon>Neoteleostei</taxon>
        <taxon>Acanthomorphata</taxon>
        <taxon>Ovalentaria</taxon>
        <taxon>Atherinomorphae</taxon>
        <taxon>Cyprinodontiformes</taxon>
        <taxon>Poeciliidae</taxon>
        <taxon>Poeciliinae</taxon>
        <taxon>Gambusia</taxon>
    </lineage>
</organism>
<dbReference type="SUPFAM" id="SSF69593">
    <property type="entry name" value="Glycerol-3-phosphate (1)-acyltransferase"/>
    <property type="match status" value="1"/>
</dbReference>
<dbReference type="Proteomes" id="UP000250572">
    <property type="component" value="Unassembled WGS sequence"/>
</dbReference>
<evidence type="ECO:0000256" key="3">
    <source>
        <dbReference type="ARBA" id="ARBA00022679"/>
    </source>
</evidence>
<evidence type="ECO:0000256" key="6">
    <source>
        <dbReference type="ARBA" id="ARBA00023315"/>
    </source>
</evidence>
<feature type="transmembrane region" description="Helical" evidence="7">
    <location>
        <begin position="61"/>
        <end position="81"/>
    </location>
</feature>
<feature type="transmembrane region" description="Helical" evidence="7">
    <location>
        <begin position="134"/>
        <end position="153"/>
    </location>
</feature>
<dbReference type="GO" id="GO:0036149">
    <property type="term" value="P:phosphatidylinositol acyl-chain remodeling"/>
    <property type="evidence" value="ECO:0007669"/>
    <property type="project" value="TreeGrafter"/>
</dbReference>
<dbReference type="GO" id="GO:0016746">
    <property type="term" value="F:acyltransferase activity"/>
    <property type="evidence" value="ECO:0007669"/>
    <property type="project" value="UniProtKB-KW"/>
</dbReference>
<dbReference type="STRING" id="33528.ENSGAFP00000000404"/>
<dbReference type="PANTHER" id="PTHR10983:SF2">
    <property type="entry name" value="ACYL-COA:LYSOPHOSPHATIDYLGLYCEROL ACYLTRANSFERASE 1"/>
    <property type="match status" value="1"/>
</dbReference>
<sequence>MPRKSLILNRKHKSVSQQSVGILEELKSNHNMELTVRFRMAQLMDGAGKLSWVLLKSVMRFTFMFFNNCVAIPSYCLYLLLLQPLRIWDSSAFWHIEGVMFKWLLAMVSSWGWIAGYTGEVLQWYRGGFAGRSLWSQFVFVLLVFQWFLVWRLHRMPYAVDHFLLLEGRVSPRKLAKSSGRGTEAVHLTEWGDDVRDISEEEAMVIVNHQSTGDVCTLMMCLQDKGTVVRKMMWLMDHVFKYTNFGLVSLIHGDFFIRQGKAYRDKQLIYLKEHLEKYYHSRDRKWIVLFPEGGFLRKRRETSQLFAKKNCLPHLTHVTLPRLGATHVILKTLSAQQENGSVGSDSGTRNQRVNKNKGLQWVIDVTIAYPKARPMDIQTWIFGYRPPTVTHVHYRSSRGESLTLKFPDNRNSSSPQLSVFGRRVTKQASAKGMGNRMYPIKEVPTEAKALTDWLYQRFVEKEELLAHFYNTGSFPPPDGQKEAVSRQMTLDPMWLCMVQSFAFASGYM</sequence>
<keyword evidence="2" id="KW-0444">Lipid biosynthesis</keyword>
<dbReference type="AlphaFoldDB" id="A0A315VWX4"/>
<keyword evidence="5" id="KW-1208">Phospholipid metabolism</keyword>
<evidence type="ECO:0000259" key="8">
    <source>
        <dbReference type="SMART" id="SM00563"/>
    </source>
</evidence>
<gene>
    <name evidence="9" type="ORF">CCH79_00000469</name>
</gene>
<keyword evidence="4" id="KW-0594">Phospholipid biosynthesis</keyword>
<keyword evidence="7" id="KW-0472">Membrane</keyword>
<dbReference type="CDD" id="cd07990">
    <property type="entry name" value="LPLAT_LCLAT1-like"/>
    <property type="match status" value="1"/>
</dbReference>
<evidence type="ECO:0000256" key="2">
    <source>
        <dbReference type="ARBA" id="ARBA00022516"/>
    </source>
</evidence>
<keyword evidence="10" id="KW-1185">Reference proteome</keyword>
<evidence type="ECO:0000313" key="10">
    <source>
        <dbReference type="Proteomes" id="UP000250572"/>
    </source>
</evidence>
<accession>A0A315VWX4</accession>
<dbReference type="EMBL" id="NHOQ01001000">
    <property type="protein sequence ID" value="PWA27723.1"/>
    <property type="molecule type" value="Genomic_DNA"/>
</dbReference>
<evidence type="ECO:0000313" key="9">
    <source>
        <dbReference type="EMBL" id="PWA27723.1"/>
    </source>
</evidence>
<feature type="transmembrane region" description="Helical" evidence="7">
    <location>
        <begin position="93"/>
        <end position="114"/>
    </location>
</feature>
<feature type="domain" description="Phospholipid/glycerol acyltransferase" evidence="8">
    <location>
        <begin position="203"/>
        <end position="327"/>
    </location>
</feature>
<dbReference type="Pfam" id="PF01553">
    <property type="entry name" value="Acyltransferase"/>
    <property type="match status" value="1"/>
</dbReference>